<feature type="transmembrane region" description="Helical" evidence="2">
    <location>
        <begin position="109"/>
        <end position="129"/>
    </location>
</feature>
<keyword evidence="2" id="KW-0812">Transmembrane</keyword>
<dbReference type="Proteomes" id="UP000789375">
    <property type="component" value="Unassembled WGS sequence"/>
</dbReference>
<evidence type="ECO:0000256" key="2">
    <source>
        <dbReference type="SAM" id="Phobius"/>
    </source>
</evidence>
<feature type="transmembrane region" description="Helical" evidence="2">
    <location>
        <begin position="165"/>
        <end position="191"/>
    </location>
</feature>
<keyword evidence="2" id="KW-1133">Transmembrane helix</keyword>
<accession>A0A9N9BLU7</accession>
<feature type="transmembrane region" description="Helical" evidence="2">
    <location>
        <begin position="303"/>
        <end position="322"/>
    </location>
</feature>
<reference evidence="3" key="1">
    <citation type="submission" date="2021-06" db="EMBL/GenBank/DDBJ databases">
        <authorList>
            <person name="Kallberg Y."/>
            <person name="Tangrot J."/>
            <person name="Rosling A."/>
        </authorList>
    </citation>
    <scope>NUCLEOTIDE SEQUENCE</scope>
    <source>
        <strain evidence="3">87-6 pot B 2015</strain>
    </source>
</reference>
<feature type="transmembrane region" description="Helical" evidence="2">
    <location>
        <begin position="211"/>
        <end position="233"/>
    </location>
</feature>
<keyword evidence="2" id="KW-0472">Membrane</keyword>
<organism evidence="3 4">
    <name type="scientific">Funneliformis mosseae</name>
    <name type="common">Endomycorrhizal fungus</name>
    <name type="synonym">Glomus mosseae</name>
    <dbReference type="NCBI Taxonomy" id="27381"/>
    <lineage>
        <taxon>Eukaryota</taxon>
        <taxon>Fungi</taxon>
        <taxon>Fungi incertae sedis</taxon>
        <taxon>Mucoromycota</taxon>
        <taxon>Glomeromycotina</taxon>
        <taxon>Glomeromycetes</taxon>
        <taxon>Glomerales</taxon>
        <taxon>Glomeraceae</taxon>
        <taxon>Funneliformis</taxon>
    </lineage>
</organism>
<evidence type="ECO:0000313" key="3">
    <source>
        <dbReference type="EMBL" id="CAG8573402.1"/>
    </source>
</evidence>
<name>A0A9N9BLU7_FUNMO</name>
<feature type="region of interest" description="Disordered" evidence="1">
    <location>
        <begin position="336"/>
        <end position="384"/>
    </location>
</feature>
<feature type="transmembrane region" description="Helical" evidence="2">
    <location>
        <begin position="265"/>
        <end position="283"/>
    </location>
</feature>
<feature type="compositionally biased region" description="Polar residues" evidence="1">
    <location>
        <begin position="336"/>
        <end position="351"/>
    </location>
</feature>
<comment type="caution">
    <text evidence="3">The sequence shown here is derived from an EMBL/GenBank/DDBJ whole genome shotgun (WGS) entry which is preliminary data.</text>
</comment>
<sequence>MNNNQTIRYCDWRIELYDCQMSELWVAQVTIAAVTYILLAISGTFTFGYRFKYNWHGLFVDHGNGIRPLPVDSLLFFWTIACYLRGLHSLFMLLQVYTRYWQKEFMQEIGWTMFCFGGILYLVGIIYTIPVNYSSGTAATIKIESKKDPLNYFTSREIYIPTPNMLNIIMALWCLYPTCTALPFAILSGIAKDNDNLAAAAKWTCAQYASYFFFNSSFAIIGAYYGINFMLILRNSMKQFSRRSGGYYQSNSNATRNALDTLKYTMTYIAVLPMISGPWWGIYGLYHDTITNSINGVNLFLSTMWHITGAQPLIAVTQYVLLKRIYQHYTGQAASNDTNTSGVGSMKRSNMSPTSPTFSTSPTSPTFPTIMNPAFIKPNQQDRRTSDSTVDFFYDVESSFQKAQEEDILENNKLSPAGIGFPDWDNFQIPSKSSERNV</sequence>
<keyword evidence="4" id="KW-1185">Reference proteome</keyword>
<feature type="transmembrane region" description="Helical" evidence="2">
    <location>
        <begin position="25"/>
        <end position="49"/>
    </location>
</feature>
<proteinExistence type="predicted"/>
<evidence type="ECO:0000256" key="1">
    <source>
        <dbReference type="SAM" id="MobiDB-lite"/>
    </source>
</evidence>
<gene>
    <name evidence="3" type="ORF">FMOSSE_LOCUS7571</name>
</gene>
<dbReference type="AlphaFoldDB" id="A0A9N9BLU7"/>
<evidence type="ECO:0000313" key="4">
    <source>
        <dbReference type="Proteomes" id="UP000789375"/>
    </source>
</evidence>
<feature type="transmembrane region" description="Helical" evidence="2">
    <location>
        <begin position="74"/>
        <end position="97"/>
    </location>
</feature>
<protein>
    <submittedName>
        <fullName evidence="3">1102_t:CDS:1</fullName>
    </submittedName>
</protein>
<dbReference type="EMBL" id="CAJVPP010001796">
    <property type="protein sequence ID" value="CAG8573402.1"/>
    <property type="molecule type" value="Genomic_DNA"/>
</dbReference>
<feature type="compositionally biased region" description="Low complexity" evidence="1">
    <location>
        <begin position="352"/>
        <end position="369"/>
    </location>
</feature>